<dbReference type="Gene3D" id="3.40.50.970">
    <property type="match status" value="2"/>
</dbReference>
<dbReference type="GO" id="GO:0009063">
    <property type="term" value="P:amino acid catabolic process"/>
    <property type="evidence" value="ECO:0007669"/>
    <property type="project" value="InterPro"/>
</dbReference>
<dbReference type="InterPro" id="IPR013342">
    <property type="entry name" value="Mandelate_racemase_C"/>
</dbReference>
<dbReference type="EMBL" id="KQ090114">
    <property type="protein sequence ID" value="KMT08473.1"/>
    <property type="molecule type" value="Genomic_DNA"/>
</dbReference>
<dbReference type="CDD" id="cd03320">
    <property type="entry name" value="OSBS"/>
    <property type="match status" value="1"/>
</dbReference>
<dbReference type="Gene3D" id="3.40.50.1820">
    <property type="entry name" value="alpha/beta hydrolase"/>
    <property type="match status" value="1"/>
</dbReference>
<dbReference type="CDD" id="cd02009">
    <property type="entry name" value="TPP_SHCHC_synthase"/>
    <property type="match status" value="1"/>
</dbReference>
<keyword evidence="3" id="KW-0479">Metal-binding</keyword>
<evidence type="ECO:0000256" key="7">
    <source>
        <dbReference type="ARBA" id="ARBA00023239"/>
    </source>
</evidence>
<dbReference type="InterPro" id="IPR029017">
    <property type="entry name" value="Enolase-like_N"/>
</dbReference>
<dbReference type="HAMAP" id="MF_01660">
    <property type="entry name" value="MenH"/>
    <property type="match status" value="1"/>
</dbReference>
<sequence length="1697" mass="187884">MNTRIIPPNCLSSPSPIFKFHKPKPNLSPKLPSSSTNFHFFRSLLLHQNTILNVNRAIHLNNSFNAMEDEHSGDDLVIEASLTRILPPALTLEHGLVALKDALHEFKLNPPSSTSGFIRFQVAVPPSVNALDCFCCQPDSSEVFPQFYMSKHFQIPTHESAFFSKTHGVFGIGAAISFIQSPSSSDEWKSFRRYLLVDSLNITAYGFIDINYDMKSSLMKHDPGSFYFIIPQIELNECEGFCLLAGTLVWSDPFLCNFEQTLHSYETSLFQVINHLPAMQETCCANFMHSTVQKFGIVEDENLEMVYTNAQALGGYNNAASIVEMKSGSFSCQFSIRLSQKTAVSKNMLDDSIVTSSILQDCANINSVWASLIVEECSRLGLTYFCIAPGSRSSPLAVAASTHPHITCIACYDERSLAFHAIGYARGSQIPAVVITTSGTAVSNLFPAVVEASQDFVPLVLLTADRPSELHAAGANQAIDQVNHFGSYVRFFFNLPAPTDHIPARMVLTTVDSAVHWATCSPCGPVHVNCPFREPLENSPQIWMRSCLDKLNFWISSSQPFTKYIKVQPSNAYNPTYGLIAEVEKVIKNSKRGLLVIGALHKEDEVWAALVLAQHLSWPVVADILSGLRLRKLLTSYREYEENFVFIDHFDHVLLCDTAWQWVELDAIVQVGSKITSKRISRFLEHCFPCSYIMVDRHPCRHDPSHIVTHRIQSTISQFAGCLLKVIFPSRNSEWSRFLQVVNSVVAWELSFQICSEYSLTEPHVAHILSEVVTSDTALFIGNSMAIRDADMYSQGVLNCIGKSSQLALPCRSIHIVGNRGASGIDGLLSTAVGFSVGCKKRVLCIIGDISFLHDTNGLSILSFRTRREPITILVINNHGGGIFSFLPIAEKTEAEILDKYFYCNHSISVNKLCAAHGVKHLLAETKLELREALKTSKKSDTDCVIEVSGSINSNAVFHSLLRNCAAQAASHALTTLLQLSPPEAAQSDFFYKISKVEYSFYGVNLAAPPTSVSRDDCPSNFVREGFVLALTLDDGSTGFGEIAPLEIHEENLQDVEEQLRFLVHALKGATISYHLPLLRESFSVWMWRVIGVLPGSIFPSVRCGLEMATLNAIAARQDSTLFGILWPQPHQGKVVRQPAANIDICALVDSEGSPSEVADNVLGLVEEGFRAVKVKVARRADPGEDAAVIKEIRRKVGAEVELRVDANRKWTYEEAIKFGSLVKDCGLQYIEEPVQCEDDIVRFCQETGLPIALDETIDKIQGNVPDSLARFTHPGIVALVLKPSVLGGFENAAEIAWWANNKGKLAVVSSTFETSLGLSSYVQFACYLETRSAELSRALDRKPEKCVAHGLGTYKWLAEDITLDTLVICRQPKGRYLGASVDNADRVLHNFQMNCNAISQRSIKENVSIYQLVVEVADISYAIKVQEMGESKDNNALLFLHGFLGTSEDWIPIMKGLSGSAKCFSVDLPGHGKSKMQSGDSYRTTGGQSLSIEVVAAVLSQLINKICTRKVTIIGYSMGARIALYMALRFSGKIDGAVVISGSPGLKDETERRIRAAKDDSRARSLISFGLVPFLDNWYHSDLWMSFREHPKFKKIAASRLEHDDIHGLAKSLSDLSVGRQPPLWEDLKYCKIPLMFVVGEKDAKFKNISQDICREMGQATNHETVEVPNSGHAVHLENPLAIIRLVRQFLTKQSF</sequence>
<dbReference type="InterPro" id="IPR004433">
    <property type="entry name" value="MenaQ_synth_MenD"/>
</dbReference>
<keyword evidence="1" id="KW-0474">Menaquinone biosynthesis</keyword>
<dbReference type="NCBIfam" id="TIGR01927">
    <property type="entry name" value="menC_gam_Gplu"/>
    <property type="match status" value="1"/>
</dbReference>
<dbReference type="PANTHER" id="PTHR42916">
    <property type="entry name" value="2-SUCCINYL-5-ENOLPYRUVYL-6-HYDROXY-3-CYCLOHEXENE-1-CARBOXYLATE SYNTHASE"/>
    <property type="match status" value="1"/>
</dbReference>
<dbReference type="InterPro" id="IPR036849">
    <property type="entry name" value="Enolase-like_C_sf"/>
</dbReference>
<dbReference type="InterPro" id="IPR029061">
    <property type="entry name" value="THDP-binding"/>
</dbReference>
<dbReference type="InterPro" id="IPR032264">
    <property type="entry name" value="MenD_middle"/>
</dbReference>
<dbReference type="PROSITE" id="PS00909">
    <property type="entry name" value="MR_MLE_2"/>
    <property type="match status" value="1"/>
</dbReference>
<evidence type="ECO:0000256" key="5">
    <source>
        <dbReference type="ARBA" id="ARBA00023052"/>
    </source>
</evidence>
<dbReference type="GO" id="GO:0070205">
    <property type="term" value="F:2-succinyl-6-hydroxy-2,4-cyclohexadiene-1-carboxylate synthase activity"/>
    <property type="evidence" value="ECO:0007669"/>
    <property type="project" value="InterPro"/>
</dbReference>
<evidence type="ECO:0000313" key="10">
    <source>
        <dbReference type="Proteomes" id="UP000035740"/>
    </source>
</evidence>
<dbReference type="eggNOG" id="KOG1223">
    <property type="taxonomic scope" value="Eukaryota"/>
</dbReference>
<evidence type="ECO:0000256" key="4">
    <source>
        <dbReference type="ARBA" id="ARBA00022842"/>
    </source>
</evidence>
<keyword evidence="6" id="KW-0464">Manganese</keyword>
<protein>
    <recommendedName>
        <fullName evidence="8">Mandelate racemase/muconate lactonizing enzyme C-terminal domain-containing protein</fullName>
    </recommendedName>
</protein>
<dbReference type="GO" id="GO:0042550">
    <property type="term" value="P:photosystem I stabilization"/>
    <property type="evidence" value="ECO:0007669"/>
    <property type="project" value="EnsemblPlants"/>
</dbReference>
<dbReference type="Gene3D" id="3.20.20.120">
    <property type="entry name" value="Enolase-like C-terminal domain"/>
    <property type="match status" value="1"/>
</dbReference>
<evidence type="ECO:0000256" key="2">
    <source>
        <dbReference type="ARBA" id="ARBA00022679"/>
    </source>
</evidence>
<dbReference type="Proteomes" id="UP000035740">
    <property type="component" value="Chromosome 6"/>
</dbReference>
<dbReference type="InterPro" id="IPR012001">
    <property type="entry name" value="Thiamin_PyroP_enz_TPP-bd_dom"/>
</dbReference>
<evidence type="ECO:0000313" key="9">
    <source>
        <dbReference type="EMBL" id="KMT08473.1"/>
    </source>
</evidence>
<dbReference type="InterPro" id="IPR029065">
    <property type="entry name" value="Enolase_C-like"/>
</dbReference>
<proteinExistence type="inferred from homology"/>
<dbReference type="SFLD" id="SFLDS00001">
    <property type="entry name" value="Enolase"/>
    <property type="match status" value="1"/>
</dbReference>
<dbReference type="Pfam" id="PF02776">
    <property type="entry name" value="TPP_enzyme_N"/>
    <property type="match status" value="1"/>
</dbReference>
<dbReference type="OMA" id="RHLSWPI"/>
<dbReference type="Pfam" id="PF00561">
    <property type="entry name" value="Abhydrolase_1"/>
    <property type="match status" value="1"/>
</dbReference>
<feature type="domain" description="Mandelate racemase/muconate lactonizing enzyme C-terminal" evidence="8">
    <location>
        <begin position="1155"/>
        <end position="1251"/>
    </location>
</feature>
<dbReference type="SMART" id="SM00922">
    <property type="entry name" value="MR_MLE"/>
    <property type="match status" value="1"/>
</dbReference>
<gene>
    <name evidence="9" type="ORF">BVRB_6g140260</name>
</gene>
<dbReference type="SUPFAM" id="SSF52518">
    <property type="entry name" value="Thiamin diphosphate-binding fold (THDP-binding)"/>
    <property type="match status" value="2"/>
</dbReference>
<dbReference type="CDD" id="cd07037">
    <property type="entry name" value="TPP_PYR_MenD"/>
    <property type="match status" value="1"/>
</dbReference>
<dbReference type="SUPFAM" id="SSF52467">
    <property type="entry name" value="DHS-like NAD/FAD-binding domain"/>
    <property type="match status" value="1"/>
</dbReference>
<dbReference type="GO" id="GO:0070204">
    <property type="term" value="F:2-succinyl-5-enolpyruvyl-6-hydroxy-3-cyclohexene-1-carboxylic-acid synthase activity"/>
    <property type="evidence" value="ECO:0007669"/>
    <property type="project" value="InterPro"/>
</dbReference>
<dbReference type="InterPro" id="IPR029035">
    <property type="entry name" value="DHS-like_NAD/FAD-binding_dom"/>
</dbReference>
<dbReference type="Pfam" id="PF16582">
    <property type="entry name" value="TPP_enzyme_M_2"/>
    <property type="match status" value="1"/>
</dbReference>
<dbReference type="InterPro" id="IPR029058">
    <property type="entry name" value="AB_hydrolase_fold"/>
</dbReference>
<keyword evidence="7" id="KW-0456">Lyase</keyword>
<evidence type="ECO:0000256" key="3">
    <source>
        <dbReference type="ARBA" id="ARBA00022723"/>
    </source>
</evidence>
<evidence type="ECO:0000256" key="6">
    <source>
        <dbReference type="ARBA" id="ARBA00023211"/>
    </source>
</evidence>
<dbReference type="Gramene" id="KMT08473">
    <property type="protein sequence ID" value="KMT08473"/>
    <property type="gene ID" value="BVRB_6g140260"/>
</dbReference>
<dbReference type="InterPro" id="IPR022485">
    <property type="entry name" value="SHCHC_synthase_MenH"/>
</dbReference>
<dbReference type="Pfam" id="PF02775">
    <property type="entry name" value="TPP_enzyme_C"/>
    <property type="match status" value="1"/>
</dbReference>
<keyword evidence="2" id="KW-0808">Transferase</keyword>
<evidence type="ECO:0000256" key="1">
    <source>
        <dbReference type="ARBA" id="ARBA00022428"/>
    </source>
</evidence>
<evidence type="ECO:0000259" key="8">
    <source>
        <dbReference type="SMART" id="SM00922"/>
    </source>
</evidence>
<dbReference type="SFLD" id="SFLDG00180">
    <property type="entry name" value="muconate_cycloisomerase"/>
    <property type="match status" value="1"/>
</dbReference>
<dbReference type="PANTHER" id="PTHR42916:SF1">
    <property type="entry name" value="PROTEIN PHYLLO, CHLOROPLASTIC"/>
    <property type="match status" value="1"/>
</dbReference>
<dbReference type="GO" id="GO:0042372">
    <property type="term" value="P:phylloquinone biosynthetic process"/>
    <property type="evidence" value="ECO:0007669"/>
    <property type="project" value="EnsemblPlants"/>
</dbReference>
<dbReference type="NCBIfam" id="TIGR00173">
    <property type="entry name" value="menD"/>
    <property type="match status" value="1"/>
</dbReference>
<dbReference type="SFLD" id="SFLDF00009">
    <property type="entry name" value="o-succinylbenzoate_synthase"/>
    <property type="match status" value="1"/>
</dbReference>
<dbReference type="ExpressionAtlas" id="A0A0J8C8Z6">
    <property type="expression patterns" value="baseline"/>
</dbReference>
<keyword evidence="10" id="KW-1185">Reference proteome</keyword>
<dbReference type="SUPFAM" id="SSF54826">
    <property type="entry name" value="Enolase N-terminal domain-like"/>
    <property type="match status" value="1"/>
</dbReference>
<dbReference type="eggNOG" id="KOG2382">
    <property type="taxonomic scope" value="Eukaryota"/>
</dbReference>
<dbReference type="InterPro" id="IPR018110">
    <property type="entry name" value="Mandel_Rmase/mucon_lact_enz_CS"/>
</dbReference>
<name>A0A0J8C8Z6_BETVV</name>
<dbReference type="GO" id="GO:0030976">
    <property type="term" value="F:thiamine pyrophosphate binding"/>
    <property type="evidence" value="ECO:0007669"/>
    <property type="project" value="InterPro"/>
</dbReference>
<organism evidence="9 10">
    <name type="scientific">Beta vulgaris subsp. vulgaris</name>
    <name type="common">Beet</name>
    <dbReference type="NCBI Taxonomy" id="3555"/>
    <lineage>
        <taxon>Eukaryota</taxon>
        <taxon>Viridiplantae</taxon>
        <taxon>Streptophyta</taxon>
        <taxon>Embryophyta</taxon>
        <taxon>Tracheophyta</taxon>
        <taxon>Spermatophyta</taxon>
        <taxon>Magnoliopsida</taxon>
        <taxon>eudicotyledons</taxon>
        <taxon>Gunneridae</taxon>
        <taxon>Pentapetalae</taxon>
        <taxon>Caryophyllales</taxon>
        <taxon>Chenopodiaceae</taxon>
        <taxon>Betoideae</taxon>
        <taxon>Beta</taxon>
    </lineage>
</organism>
<keyword evidence="5" id="KW-0786">Thiamine pyrophosphate</keyword>
<dbReference type="InterPro" id="IPR000073">
    <property type="entry name" value="AB_hydrolase_1"/>
</dbReference>
<accession>A0A0J8C8Z6</accession>
<dbReference type="SUPFAM" id="SSF51604">
    <property type="entry name" value="Enolase C-terminal domain-like"/>
    <property type="match status" value="1"/>
</dbReference>
<reference evidence="9 10" key="1">
    <citation type="journal article" date="2014" name="Nature">
        <title>The genome of the recently domesticated crop plant sugar beet (Beta vulgaris).</title>
        <authorList>
            <person name="Dohm J.C."/>
            <person name="Minoche A.E."/>
            <person name="Holtgrawe D."/>
            <person name="Capella-Gutierrez S."/>
            <person name="Zakrzewski F."/>
            <person name="Tafer H."/>
            <person name="Rupp O."/>
            <person name="Sorensen T.R."/>
            <person name="Stracke R."/>
            <person name="Reinhardt R."/>
            <person name="Goesmann A."/>
            <person name="Kraft T."/>
            <person name="Schulz B."/>
            <person name="Stadler P.F."/>
            <person name="Schmidt T."/>
            <person name="Gabaldon T."/>
            <person name="Lehrach H."/>
            <person name="Weisshaar B."/>
            <person name="Himmelbauer H."/>
        </authorList>
    </citation>
    <scope>NUCLEOTIDE SEQUENCE [LARGE SCALE GENOMIC DNA]</scope>
    <source>
        <tissue evidence="9">Taproot</tissue>
    </source>
</reference>
<keyword evidence="4" id="KW-0460">Magnesium</keyword>
<dbReference type="InterPro" id="IPR011766">
    <property type="entry name" value="TPP_enzyme_TPP-bd"/>
</dbReference>
<dbReference type="Gene3D" id="3.40.50.1220">
    <property type="entry name" value="TPP-binding domain"/>
    <property type="match status" value="1"/>
</dbReference>
<dbReference type="Gene3D" id="3.30.390.10">
    <property type="entry name" value="Enolase-like, N-terminal domain"/>
    <property type="match status" value="1"/>
</dbReference>
<dbReference type="SUPFAM" id="SSF53474">
    <property type="entry name" value="alpha/beta-Hydrolases"/>
    <property type="match status" value="1"/>
</dbReference>
<dbReference type="Pfam" id="PF13378">
    <property type="entry name" value="MR_MLE_C"/>
    <property type="match status" value="1"/>
</dbReference>
<dbReference type="GO" id="GO:0046872">
    <property type="term" value="F:metal ion binding"/>
    <property type="evidence" value="ECO:0007669"/>
    <property type="project" value="UniProtKB-KW"/>
</dbReference>
<dbReference type="HAMAP" id="MF_01659">
    <property type="entry name" value="MenD"/>
    <property type="match status" value="1"/>
</dbReference>
<dbReference type="GO" id="GO:0009234">
    <property type="term" value="P:menaquinone biosynthetic process"/>
    <property type="evidence" value="ECO:0007669"/>
    <property type="project" value="UniProtKB-KW"/>
</dbReference>
<dbReference type="OrthoDB" id="8119704at2759"/>